<feature type="region of interest" description="Disordered" evidence="1">
    <location>
        <begin position="68"/>
        <end position="109"/>
    </location>
</feature>
<evidence type="ECO:0000313" key="2">
    <source>
        <dbReference type="EMBL" id="KAB2345219.1"/>
    </source>
</evidence>
<gene>
    <name evidence="2" type="ORF">F8566_28565</name>
</gene>
<evidence type="ECO:0000313" key="3">
    <source>
        <dbReference type="Proteomes" id="UP000468735"/>
    </source>
</evidence>
<organism evidence="2 3">
    <name type="scientific">Actinomadura rudentiformis</name>
    <dbReference type="NCBI Taxonomy" id="359158"/>
    <lineage>
        <taxon>Bacteria</taxon>
        <taxon>Bacillati</taxon>
        <taxon>Actinomycetota</taxon>
        <taxon>Actinomycetes</taxon>
        <taxon>Streptosporangiales</taxon>
        <taxon>Thermomonosporaceae</taxon>
        <taxon>Actinomadura</taxon>
    </lineage>
</organism>
<dbReference type="EMBL" id="WBMT01000014">
    <property type="protein sequence ID" value="KAB2345219.1"/>
    <property type="molecule type" value="Genomic_DNA"/>
</dbReference>
<comment type="caution">
    <text evidence="2">The sequence shown here is derived from an EMBL/GenBank/DDBJ whole genome shotgun (WGS) entry which is preliminary data.</text>
</comment>
<dbReference type="OrthoDB" id="4546548at2"/>
<dbReference type="Proteomes" id="UP000468735">
    <property type="component" value="Unassembled WGS sequence"/>
</dbReference>
<keyword evidence="3" id="KW-1185">Reference proteome</keyword>
<feature type="compositionally biased region" description="Basic and acidic residues" evidence="1">
    <location>
        <begin position="85"/>
        <end position="109"/>
    </location>
</feature>
<proteinExistence type="predicted"/>
<accession>A0A6H9YIQ8</accession>
<sequence>MRTSVDHNHVWRDIPSRYGPWQTVYELFAAGSGLECGPGSALQTRADRLTDRQVNVDSTICRATSTRPVSAVRGMSQKEAPGSDTRGESIEPADHRLGRSRDGLTTKIHPACERLQL</sequence>
<reference evidence="2 3" key="1">
    <citation type="submission" date="2019-09" db="EMBL/GenBank/DDBJ databases">
        <title>Actinomadura physcomitrii sp. nov., a novel actinomycete isolated from moss [Physcomitrium sphaericum (Ludw) Fuernr].</title>
        <authorList>
            <person name="Zhuang X."/>
            <person name="Liu C."/>
        </authorList>
    </citation>
    <scope>NUCLEOTIDE SEQUENCE [LARGE SCALE GENOMIC DNA]</scope>
    <source>
        <strain evidence="2 3">HMC1</strain>
    </source>
</reference>
<protein>
    <submittedName>
        <fullName evidence="2">Transposase</fullName>
    </submittedName>
</protein>
<dbReference type="AlphaFoldDB" id="A0A6H9YIQ8"/>
<evidence type="ECO:0000256" key="1">
    <source>
        <dbReference type="SAM" id="MobiDB-lite"/>
    </source>
</evidence>
<name>A0A6H9YIQ8_9ACTN</name>